<reference evidence="6" key="1">
    <citation type="journal article" date="2016" name="Int. J. Syst. Evol. Microbiol.">
        <title>Pseudoxanthomonas helianthi sp. nov., isolated from roots of Jerusalem artichoke (Helianthus tuberosus).</title>
        <authorList>
            <person name="Kittiwongwattana C."/>
            <person name="Thawai C."/>
        </authorList>
    </citation>
    <scope>NUCLEOTIDE SEQUENCE</scope>
    <source>
        <strain evidence="6">110414</strain>
    </source>
</reference>
<dbReference type="InterPro" id="IPR000847">
    <property type="entry name" value="LysR_HTH_N"/>
</dbReference>
<dbReference type="PROSITE" id="PS50931">
    <property type="entry name" value="HTH_LYSR"/>
    <property type="match status" value="1"/>
</dbReference>
<evidence type="ECO:0000256" key="1">
    <source>
        <dbReference type="ARBA" id="ARBA00009437"/>
    </source>
</evidence>
<keyword evidence="4" id="KW-0804">Transcription</keyword>
<dbReference type="InterPro" id="IPR058163">
    <property type="entry name" value="LysR-type_TF_proteobact-type"/>
</dbReference>
<dbReference type="AlphaFoldDB" id="A0A940X3D8"/>
<gene>
    <name evidence="6" type="ORF">J5837_05860</name>
</gene>
<dbReference type="Proteomes" id="UP000673447">
    <property type="component" value="Unassembled WGS sequence"/>
</dbReference>
<dbReference type="Gene3D" id="3.40.190.290">
    <property type="match status" value="1"/>
</dbReference>
<reference evidence="6" key="2">
    <citation type="submission" date="2021-03" db="EMBL/GenBank/DDBJ databases">
        <authorList>
            <person name="Cao W."/>
        </authorList>
    </citation>
    <scope>NUCLEOTIDE SEQUENCE</scope>
    <source>
        <strain evidence="6">110414</strain>
    </source>
</reference>
<evidence type="ECO:0000256" key="2">
    <source>
        <dbReference type="ARBA" id="ARBA00023015"/>
    </source>
</evidence>
<evidence type="ECO:0000259" key="5">
    <source>
        <dbReference type="PROSITE" id="PS50931"/>
    </source>
</evidence>
<keyword evidence="3" id="KW-0238">DNA-binding</keyword>
<evidence type="ECO:0000256" key="4">
    <source>
        <dbReference type="ARBA" id="ARBA00023163"/>
    </source>
</evidence>
<sequence>MRPETLSALPAFVRVARLGSFRMAADQLGVSPSAVSQTLRALETRLGVRLLNRTTRRVGLTEAGERLLRRISPAIDTLNEALEEVESARERPAGLLRVNLPRAAWWLVAPRLPDFLARYPDVRVELFADDGLSDVISGGFDAGIRLGELLSQDMVALPLTPPLKMAVLGSPDYFRRHPPPQTPEDLAQHVCVHFRYSGSGKLVEWEFVRDGRVFEVEVGSRLIVNDGGTALDAALRGMGLAQLFEFATKEYEAAGRLVRVLEPFYLPFPGFFIYYPAREYLPPKLRVFVDWLREGA</sequence>
<dbReference type="SUPFAM" id="SSF46785">
    <property type="entry name" value="Winged helix' DNA-binding domain"/>
    <property type="match status" value="1"/>
</dbReference>
<protein>
    <submittedName>
        <fullName evidence="6">LysR family transcriptional regulator</fullName>
    </submittedName>
</protein>
<dbReference type="InterPro" id="IPR005119">
    <property type="entry name" value="LysR_subst-bd"/>
</dbReference>
<dbReference type="GO" id="GO:0006351">
    <property type="term" value="P:DNA-templated transcription"/>
    <property type="evidence" value="ECO:0007669"/>
    <property type="project" value="TreeGrafter"/>
</dbReference>
<dbReference type="GO" id="GO:0003700">
    <property type="term" value="F:DNA-binding transcription factor activity"/>
    <property type="evidence" value="ECO:0007669"/>
    <property type="project" value="InterPro"/>
</dbReference>
<keyword evidence="2" id="KW-0805">Transcription regulation</keyword>
<dbReference type="Pfam" id="PF00126">
    <property type="entry name" value="HTH_1"/>
    <property type="match status" value="1"/>
</dbReference>
<dbReference type="InterPro" id="IPR036388">
    <property type="entry name" value="WH-like_DNA-bd_sf"/>
</dbReference>
<comment type="caution">
    <text evidence="6">The sequence shown here is derived from an EMBL/GenBank/DDBJ whole genome shotgun (WGS) entry which is preliminary data.</text>
</comment>
<keyword evidence="7" id="KW-1185">Reference proteome</keyword>
<dbReference type="GO" id="GO:0043565">
    <property type="term" value="F:sequence-specific DNA binding"/>
    <property type="evidence" value="ECO:0007669"/>
    <property type="project" value="TreeGrafter"/>
</dbReference>
<dbReference type="SUPFAM" id="SSF53850">
    <property type="entry name" value="Periplasmic binding protein-like II"/>
    <property type="match status" value="1"/>
</dbReference>
<dbReference type="PANTHER" id="PTHR30537:SF1">
    <property type="entry name" value="HTH-TYPE TRANSCRIPTIONAL REGULATOR PGRR"/>
    <property type="match status" value="1"/>
</dbReference>
<proteinExistence type="inferred from homology"/>
<comment type="similarity">
    <text evidence="1">Belongs to the LysR transcriptional regulatory family.</text>
</comment>
<accession>A0A940X3D8</accession>
<dbReference type="CDD" id="cd08474">
    <property type="entry name" value="PBP2_CrgA_like_5"/>
    <property type="match status" value="1"/>
</dbReference>
<name>A0A940X3D8_9GAMM</name>
<organism evidence="6 7">
    <name type="scientific">Pseudoxanthomonas helianthi</name>
    <dbReference type="NCBI Taxonomy" id="1453541"/>
    <lineage>
        <taxon>Bacteria</taxon>
        <taxon>Pseudomonadati</taxon>
        <taxon>Pseudomonadota</taxon>
        <taxon>Gammaproteobacteria</taxon>
        <taxon>Lysobacterales</taxon>
        <taxon>Lysobacteraceae</taxon>
        <taxon>Pseudoxanthomonas</taxon>
    </lineage>
</organism>
<dbReference type="Pfam" id="PF03466">
    <property type="entry name" value="LysR_substrate"/>
    <property type="match status" value="1"/>
</dbReference>
<dbReference type="FunFam" id="1.10.10.10:FF:000001">
    <property type="entry name" value="LysR family transcriptional regulator"/>
    <property type="match status" value="1"/>
</dbReference>
<evidence type="ECO:0000313" key="6">
    <source>
        <dbReference type="EMBL" id="MBP3983950.1"/>
    </source>
</evidence>
<feature type="domain" description="HTH lysR-type" evidence="5">
    <location>
        <begin position="4"/>
        <end position="61"/>
    </location>
</feature>
<dbReference type="Gene3D" id="1.10.10.10">
    <property type="entry name" value="Winged helix-like DNA-binding domain superfamily/Winged helix DNA-binding domain"/>
    <property type="match status" value="1"/>
</dbReference>
<dbReference type="InterPro" id="IPR036390">
    <property type="entry name" value="WH_DNA-bd_sf"/>
</dbReference>
<evidence type="ECO:0000313" key="7">
    <source>
        <dbReference type="Proteomes" id="UP000673447"/>
    </source>
</evidence>
<evidence type="ECO:0000256" key="3">
    <source>
        <dbReference type="ARBA" id="ARBA00023125"/>
    </source>
</evidence>
<dbReference type="EMBL" id="JAGKTC010000001">
    <property type="protein sequence ID" value="MBP3983950.1"/>
    <property type="molecule type" value="Genomic_DNA"/>
</dbReference>
<dbReference type="PANTHER" id="PTHR30537">
    <property type="entry name" value="HTH-TYPE TRANSCRIPTIONAL REGULATOR"/>
    <property type="match status" value="1"/>
</dbReference>